<evidence type="ECO:0000256" key="8">
    <source>
        <dbReference type="SAM" id="Phobius"/>
    </source>
</evidence>
<dbReference type="InterPro" id="IPR000515">
    <property type="entry name" value="MetI-like"/>
</dbReference>
<keyword evidence="7 8" id="KW-0472">Membrane</keyword>
<keyword evidence="4" id="KW-0500">Molybdenum</keyword>
<organism evidence="10">
    <name type="scientific">hydrothermal vent metagenome</name>
    <dbReference type="NCBI Taxonomy" id="652676"/>
    <lineage>
        <taxon>unclassified sequences</taxon>
        <taxon>metagenomes</taxon>
        <taxon>ecological metagenomes</taxon>
    </lineage>
</organism>
<name>A0A3B0VM52_9ZZZZ</name>
<evidence type="ECO:0000256" key="1">
    <source>
        <dbReference type="ARBA" id="ARBA00004651"/>
    </source>
</evidence>
<accession>A0A3B0VM52</accession>
<evidence type="ECO:0000256" key="2">
    <source>
        <dbReference type="ARBA" id="ARBA00022448"/>
    </source>
</evidence>
<dbReference type="InterPro" id="IPR011867">
    <property type="entry name" value="ModB_ABC"/>
</dbReference>
<dbReference type="PANTHER" id="PTHR30183:SF3">
    <property type="entry name" value="MOLYBDENUM TRANSPORT SYSTEM PERMEASE PROTEIN MODB"/>
    <property type="match status" value="1"/>
</dbReference>
<dbReference type="PANTHER" id="PTHR30183">
    <property type="entry name" value="MOLYBDENUM TRANSPORT SYSTEM PERMEASE PROTEIN MODB"/>
    <property type="match status" value="1"/>
</dbReference>
<dbReference type="SUPFAM" id="SSF161098">
    <property type="entry name" value="MetI-like"/>
    <property type="match status" value="1"/>
</dbReference>
<dbReference type="InterPro" id="IPR035906">
    <property type="entry name" value="MetI-like_sf"/>
</dbReference>
<evidence type="ECO:0000256" key="4">
    <source>
        <dbReference type="ARBA" id="ARBA00022505"/>
    </source>
</evidence>
<dbReference type="NCBIfam" id="TIGR02141">
    <property type="entry name" value="modB_ABC"/>
    <property type="match status" value="1"/>
</dbReference>
<evidence type="ECO:0000256" key="7">
    <source>
        <dbReference type="ARBA" id="ARBA00023136"/>
    </source>
</evidence>
<dbReference type="CDD" id="cd06261">
    <property type="entry name" value="TM_PBP2"/>
    <property type="match status" value="1"/>
</dbReference>
<evidence type="ECO:0000313" key="10">
    <source>
        <dbReference type="EMBL" id="VAW41580.1"/>
    </source>
</evidence>
<dbReference type="EMBL" id="UOEY01000128">
    <property type="protein sequence ID" value="VAW41580.1"/>
    <property type="molecule type" value="Genomic_DNA"/>
</dbReference>
<evidence type="ECO:0000259" key="9">
    <source>
        <dbReference type="PROSITE" id="PS50928"/>
    </source>
</evidence>
<dbReference type="GO" id="GO:0005886">
    <property type="term" value="C:plasma membrane"/>
    <property type="evidence" value="ECO:0007669"/>
    <property type="project" value="UniProtKB-SubCell"/>
</dbReference>
<sequence length="232" mass="24982">GDIMFSLPPQDMQAIWLSAKVASAATVISLPFGLGAAYCMVFVRLPGKAFFEGLINLPLVLPPVVVGYLLLLLLGRSSWLGQLLQTMHIRIIFTISAAIIASSVIGFPLLVRSIRIGMENIDERYLHASRTLGARWWDTLLTIILPLSGRAILAGMTLMFARSLGEFGATIILAGDIPGVTQTIPLAIYDYTNTPGGDSMALSLCLVSIALSFAVLLVNEAASRKLRQEPGR</sequence>
<comment type="subcellular location">
    <subcellularLocation>
        <location evidence="1">Cell membrane</location>
        <topology evidence="1">Multi-pass membrane protein</topology>
    </subcellularLocation>
</comment>
<dbReference type="PROSITE" id="PS50928">
    <property type="entry name" value="ABC_TM1"/>
    <property type="match status" value="1"/>
</dbReference>
<keyword evidence="5 8" id="KW-0812">Transmembrane</keyword>
<dbReference type="GO" id="GO:0015098">
    <property type="term" value="F:molybdate ion transmembrane transporter activity"/>
    <property type="evidence" value="ECO:0007669"/>
    <property type="project" value="InterPro"/>
</dbReference>
<evidence type="ECO:0000256" key="6">
    <source>
        <dbReference type="ARBA" id="ARBA00022989"/>
    </source>
</evidence>
<keyword evidence="6 8" id="KW-1133">Transmembrane helix</keyword>
<feature type="non-terminal residue" evidence="10">
    <location>
        <position position="1"/>
    </location>
</feature>
<evidence type="ECO:0000256" key="3">
    <source>
        <dbReference type="ARBA" id="ARBA00022475"/>
    </source>
</evidence>
<reference evidence="10" key="1">
    <citation type="submission" date="2018-06" db="EMBL/GenBank/DDBJ databases">
        <authorList>
            <person name="Zhirakovskaya E."/>
        </authorList>
    </citation>
    <scope>NUCLEOTIDE SEQUENCE</scope>
</reference>
<keyword evidence="3" id="KW-1003">Cell membrane</keyword>
<evidence type="ECO:0000256" key="5">
    <source>
        <dbReference type="ARBA" id="ARBA00022692"/>
    </source>
</evidence>
<dbReference type="Pfam" id="PF00528">
    <property type="entry name" value="BPD_transp_1"/>
    <property type="match status" value="1"/>
</dbReference>
<proteinExistence type="predicted"/>
<dbReference type="AlphaFoldDB" id="A0A3B0VM52"/>
<dbReference type="Gene3D" id="1.10.3720.10">
    <property type="entry name" value="MetI-like"/>
    <property type="match status" value="1"/>
</dbReference>
<feature type="transmembrane region" description="Helical" evidence="8">
    <location>
        <begin position="87"/>
        <end position="110"/>
    </location>
</feature>
<keyword evidence="2" id="KW-0813">Transport</keyword>
<feature type="domain" description="ABC transmembrane type-1" evidence="9">
    <location>
        <begin position="15"/>
        <end position="217"/>
    </location>
</feature>
<feature type="transmembrane region" description="Helical" evidence="8">
    <location>
        <begin position="200"/>
        <end position="218"/>
    </location>
</feature>
<feature type="transmembrane region" description="Helical" evidence="8">
    <location>
        <begin position="21"/>
        <end position="43"/>
    </location>
</feature>
<feature type="transmembrane region" description="Helical" evidence="8">
    <location>
        <begin position="140"/>
        <end position="160"/>
    </location>
</feature>
<protein>
    <submittedName>
        <fullName evidence="10">Molybdenum ABC transporter permease protein ModB</fullName>
    </submittedName>
</protein>
<feature type="transmembrane region" description="Helical" evidence="8">
    <location>
        <begin position="55"/>
        <end position="75"/>
    </location>
</feature>
<gene>
    <name evidence="10" type="ORF">MNBD_DELTA04-306</name>
</gene>